<dbReference type="NCBIfam" id="NF000940">
    <property type="entry name" value="PRK00094.1-2"/>
    <property type="match status" value="1"/>
</dbReference>
<reference evidence="21" key="1">
    <citation type="journal article" date="2017" name="Genome Announc.">
        <title>Draft Genome Sequence of Terrimicrobium sacchariphilum NM-5T, a Facultative Anaerobic Soil Bacterium of the Class Spartobacteria.</title>
        <authorList>
            <person name="Qiu Y.L."/>
            <person name="Tourlousse D.M."/>
            <person name="Matsuura N."/>
            <person name="Ohashi A."/>
            <person name="Sekiguchi Y."/>
        </authorList>
    </citation>
    <scope>NUCLEOTIDE SEQUENCE [LARGE SCALE GENOMIC DNA]</scope>
    <source>
        <strain evidence="21">NM-5</strain>
    </source>
</reference>
<keyword evidence="8 13" id="KW-1208">Phospholipid metabolism</keyword>
<name>A0A146G5U6_TERSA</name>
<dbReference type="RefSeq" id="WP_075078917.1">
    <property type="nucleotide sequence ID" value="NZ_BDCO01000002.1"/>
</dbReference>
<feature type="binding site" evidence="13">
    <location>
        <position position="280"/>
    </location>
    <ligand>
        <name>NADPH</name>
        <dbReference type="ChEBI" id="CHEBI:57783"/>
    </ligand>
</feature>
<feature type="binding site" evidence="13">
    <location>
        <position position="33"/>
    </location>
    <ligand>
        <name>NADPH</name>
        <dbReference type="ChEBI" id="CHEBI:57783"/>
    </ligand>
</feature>
<feature type="binding site" evidence="13">
    <location>
        <position position="278"/>
    </location>
    <ligand>
        <name>NADPH</name>
        <dbReference type="ChEBI" id="CHEBI:57783"/>
    </ligand>
</feature>
<organism evidence="20 21">
    <name type="scientific">Terrimicrobium sacchariphilum</name>
    <dbReference type="NCBI Taxonomy" id="690879"/>
    <lineage>
        <taxon>Bacteria</taxon>
        <taxon>Pseudomonadati</taxon>
        <taxon>Verrucomicrobiota</taxon>
        <taxon>Terrimicrobiia</taxon>
        <taxon>Terrimicrobiales</taxon>
        <taxon>Terrimicrobiaceae</taxon>
        <taxon>Terrimicrobium</taxon>
    </lineage>
</organism>
<evidence type="ECO:0000256" key="17">
    <source>
        <dbReference type="RuleBase" id="RU000437"/>
    </source>
</evidence>
<evidence type="ECO:0000256" key="13">
    <source>
        <dbReference type="HAMAP-Rule" id="MF_00394"/>
    </source>
</evidence>
<evidence type="ECO:0000256" key="14">
    <source>
        <dbReference type="PIRSR" id="PIRSR000114-1"/>
    </source>
</evidence>
<dbReference type="PANTHER" id="PTHR11728:SF1">
    <property type="entry name" value="GLYCEROL-3-PHOSPHATE DEHYDROGENASE [NAD(+)] 2, CHLOROPLASTIC"/>
    <property type="match status" value="1"/>
</dbReference>
<dbReference type="FunFam" id="1.10.1040.10:FF:000001">
    <property type="entry name" value="Glycerol-3-phosphate dehydrogenase [NAD(P)+]"/>
    <property type="match status" value="1"/>
</dbReference>
<feature type="binding site" evidence="13">
    <location>
        <position position="253"/>
    </location>
    <ligand>
        <name>sn-glycerol 3-phosphate</name>
        <dbReference type="ChEBI" id="CHEBI:57597"/>
    </ligand>
</feature>
<dbReference type="PRINTS" id="PR00077">
    <property type="entry name" value="GPDHDRGNASE"/>
</dbReference>
<dbReference type="GO" id="GO:0006650">
    <property type="term" value="P:glycerophospholipid metabolic process"/>
    <property type="evidence" value="ECO:0007669"/>
    <property type="project" value="UniProtKB-UniRule"/>
</dbReference>
<evidence type="ECO:0000256" key="1">
    <source>
        <dbReference type="ARBA" id="ARBA00011009"/>
    </source>
</evidence>
<evidence type="ECO:0000313" key="21">
    <source>
        <dbReference type="Proteomes" id="UP000076023"/>
    </source>
</evidence>
<keyword evidence="4 13" id="KW-0560">Oxidoreductase</keyword>
<dbReference type="STRING" id="690879.TSACC_21558"/>
<dbReference type="GO" id="GO:0046168">
    <property type="term" value="P:glycerol-3-phosphate catabolic process"/>
    <property type="evidence" value="ECO:0007669"/>
    <property type="project" value="InterPro"/>
</dbReference>
<dbReference type="InterPro" id="IPR013328">
    <property type="entry name" value="6PGD_dom2"/>
</dbReference>
<evidence type="ECO:0000256" key="7">
    <source>
        <dbReference type="ARBA" id="ARBA00023209"/>
    </source>
</evidence>
<evidence type="ECO:0000256" key="4">
    <source>
        <dbReference type="ARBA" id="ARBA00023002"/>
    </source>
</evidence>
<keyword evidence="7 13" id="KW-0594">Phospholipid biosynthesis</keyword>
<dbReference type="GO" id="GO:0141153">
    <property type="term" value="F:glycerol-3-phosphate dehydrogenase (NADP+) activity"/>
    <property type="evidence" value="ECO:0007669"/>
    <property type="project" value="RHEA"/>
</dbReference>
<feature type="domain" description="Glycerol-3-phosphate dehydrogenase NAD-dependent N-terminal" evidence="18">
    <location>
        <begin position="4"/>
        <end position="158"/>
    </location>
</feature>
<proteinExistence type="inferred from homology"/>
<feature type="binding site" evidence="13">
    <location>
        <position position="107"/>
    </location>
    <ligand>
        <name>sn-glycerol 3-phosphate</name>
        <dbReference type="ChEBI" id="CHEBI:57597"/>
    </ligand>
</feature>
<comment type="pathway">
    <text evidence="13">Membrane lipid metabolism; glycerophospholipid metabolism.</text>
</comment>
<keyword evidence="6 13" id="KW-0443">Lipid metabolism</keyword>
<dbReference type="InterPro" id="IPR006109">
    <property type="entry name" value="G3P_DH_NAD-dep_C"/>
</dbReference>
<evidence type="ECO:0000256" key="6">
    <source>
        <dbReference type="ARBA" id="ARBA00023098"/>
    </source>
</evidence>
<comment type="subcellular location">
    <subcellularLocation>
        <location evidence="13">Cytoplasm</location>
    </subcellularLocation>
</comment>
<feature type="binding site" evidence="13">
    <location>
        <position position="135"/>
    </location>
    <ligand>
        <name>sn-glycerol 3-phosphate</name>
        <dbReference type="ChEBI" id="CHEBI:57597"/>
    </ligand>
</feature>
<dbReference type="InterPro" id="IPR008927">
    <property type="entry name" value="6-PGluconate_DH-like_C_sf"/>
</dbReference>
<evidence type="ECO:0000256" key="11">
    <source>
        <dbReference type="ARBA" id="ARBA00069372"/>
    </source>
</evidence>
<dbReference type="OrthoDB" id="9812273at2"/>
<dbReference type="Proteomes" id="UP000076023">
    <property type="component" value="Unassembled WGS sequence"/>
</dbReference>
<keyword evidence="13" id="KW-0547">Nucleotide-binding</keyword>
<feature type="active site" description="Proton acceptor" evidence="13 14">
    <location>
        <position position="190"/>
    </location>
</feature>
<dbReference type="GO" id="GO:0005829">
    <property type="term" value="C:cytosol"/>
    <property type="evidence" value="ECO:0007669"/>
    <property type="project" value="TreeGrafter"/>
</dbReference>
<feature type="binding site" evidence="13">
    <location>
        <position position="50"/>
    </location>
    <ligand>
        <name>NADPH</name>
        <dbReference type="ChEBI" id="CHEBI:57783"/>
    </ligand>
</feature>
<dbReference type="Pfam" id="PF07479">
    <property type="entry name" value="NAD_Gly3P_dh_C"/>
    <property type="match status" value="1"/>
</dbReference>
<evidence type="ECO:0000256" key="5">
    <source>
        <dbReference type="ARBA" id="ARBA00023027"/>
    </source>
</evidence>
<dbReference type="PROSITE" id="PS00957">
    <property type="entry name" value="NAD_G3PDH"/>
    <property type="match status" value="1"/>
</dbReference>
<dbReference type="GO" id="GO:0046167">
    <property type="term" value="P:glycerol-3-phosphate biosynthetic process"/>
    <property type="evidence" value="ECO:0007669"/>
    <property type="project" value="UniProtKB-UniRule"/>
</dbReference>
<dbReference type="GO" id="GO:0005975">
    <property type="term" value="P:carbohydrate metabolic process"/>
    <property type="evidence" value="ECO:0007669"/>
    <property type="project" value="InterPro"/>
</dbReference>
<dbReference type="InterPro" id="IPR011128">
    <property type="entry name" value="G3P_DH_NAD-dep_N"/>
</dbReference>
<evidence type="ECO:0000259" key="19">
    <source>
        <dbReference type="Pfam" id="PF07479"/>
    </source>
</evidence>
<dbReference type="GO" id="GO:0051287">
    <property type="term" value="F:NAD binding"/>
    <property type="evidence" value="ECO:0007669"/>
    <property type="project" value="InterPro"/>
</dbReference>
<dbReference type="GO" id="GO:0008654">
    <property type="term" value="P:phospholipid biosynthetic process"/>
    <property type="evidence" value="ECO:0007669"/>
    <property type="project" value="UniProtKB-KW"/>
</dbReference>
<dbReference type="NCBIfam" id="NF000942">
    <property type="entry name" value="PRK00094.1-4"/>
    <property type="match status" value="1"/>
</dbReference>
<feature type="binding site" evidence="13">
    <location>
        <position position="254"/>
    </location>
    <ligand>
        <name>sn-glycerol 3-phosphate</name>
        <dbReference type="ChEBI" id="CHEBI:57597"/>
    </ligand>
</feature>
<feature type="binding site" evidence="13">
    <location>
        <position position="190"/>
    </location>
    <ligand>
        <name>sn-glycerol 3-phosphate</name>
        <dbReference type="ChEBI" id="CHEBI:57597"/>
    </ligand>
</feature>
<dbReference type="SUPFAM" id="SSF48179">
    <property type="entry name" value="6-phosphogluconate dehydrogenase C-terminal domain-like"/>
    <property type="match status" value="1"/>
</dbReference>
<dbReference type="FunCoup" id="A0A146G5U6">
    <property type="interactions" value="475"/>
</dbReference>
<dbReference type="SUPFAM" id="SSF51735">
    <property type="entry name" value="NAD(P)-binding Rossmann-fold domains"/>
    <property type="match status" value="1"/>
</dbReference>
<dbReference type="Gene3D" id="3.40.50.720">
    <property type="entry name" value="NAD(P)-binding Rossmann-like Domain"/>
    <property type="match status" value="1"/>
</dbReference>
<feature type="binding site" evidence="13">
    <location>
        <position position="139"/>
    </location>
    <ligand>
        <name>NADPH</name>
        <dbReference type="ChEBI" id="CHEBI:57783"/>
    </ligand>
</feature>
<dbReference type="FunFam" id="3.40.50.720:FF:000019">
    <property type="entry name" value="Glycerol-3-phosphate dehydrogenase [NAD(P)+]"/>
    <property type="match status" value="1"/>
</dbReference>
<feature type="binding site" evidence="16">
    <location>
        <position position="139"/>
    </location>
    <ligand>
        <name>NAD(+)</name>
        <dbReference type="ChEBI" id="CHEBI:57540"/>
    </ligand>
</feature>
<dbReference type="PIRSF" id="PIRSF000114">
    <property type="entry name" value="Glycerol-3-P_dh"/>
    <property type="match status" value="1"/>
</dbReference>
<feature type="binding site" evidence="13">
    <location>
        <position position="243"/>
    </location>
    <ligand>
        <name>sn-glycerol 3-phosphate</name>
        <dbReference type="ChEBI" id="CHEBI:57597"/>
    </ligand>
</feature>
<comment type="catalytic activity">
    <reaction evidence="9">
        <text>sn-glycerol 3-phosphate + NADP(+) = dihydroxyacetone phosphate + NADPH + H(+)</text>
        <dbReference type="Rhea" id="RHEA:11096"/>
        <dbReference type="ChEBI" id="CHEBI:15378"/>
        <dbReference type="ChEBI" id="CHEBI:57597"/>
        <dbReference type="ChEBI" id="CHEBI:57642"/>
        <dbReference type="ChEBI" id="CHEBI:57783"/>
        <dbReference type="ChEBI" id="CHEBI:58349"/>
        <dbReference type="EC" id="1.1.1.94"/>
    </reaction>
    <physiologicalReaction direction="right-to-left" evidence="9">
        <dbReference type="Rhea" id="RHEA:11098"/>
    </physiologicalReaction>
</comment>
<feature type="binding site" evidence="16">
    <location>
        <position position="254"/>
    </location>
    <ligand>
        <name>NAD(+)</name>
        <dbReference type="ChEBI" id="CHEBI:57540"/>
    </ligand>
</feature>
<dbReference type="InParanoid" id="A0A146G5U6"/>
<dbReference type="EC" id="1.1.1.94" evidence="10 13"/>
<dbReference type="EMBL" id="BDCO01000002">
    <property type="protein sequence ID" value="GAT33149.1"/>
    <property type="molecule type" value="Genomic_DNA"/>
</dbReference>
<feature type="binding site" evidence="15">
    <location>
        <position position="107"/>
    </location>
    <ligand>
        <name>substrate</name>
    </ligand>
</feature>
<comment type="catalytic activity">
    <reaction evidence="13">
        <text>sn-glycerol 3-phosphate + NAD(+) = dihydroxyacetone phosphate + NADH + H(+)</text>
        <dbReference type="Rhea" id="RHEA:11092"/>
        <dbReference type="ChEBI" id="CHEBI:15378"/>
        <dbReference type="ChEBI" id="CHEBI:57540"/>
        <dbReference type="ChEBI" id="CHEBI:57597"/>
        <dbReference type="ChEBI" id="CHEBI:57642"/>
        <dbReference type="ChEBI" id="CHEBI:57945"/>
        <dbReference type="EC" id="1.1.1.94"/>
    </reaction>
</comment>
<comment type="function">
    <text evidence="13">Catalyzes the reduction of the glycolytic intermediate dihydroxyacetone phosphate (DHAP) to sn-glycerol 3-phosphate (G3P), the key precursor for phospholipid synthesis.</text>
</comment>
<evidence type="ECO:0000256" key="8">
    <source>
        <dbReference type="ARBA" id="ARBA00023264"/>
    </source>
</evidence>
<evidence type="ECO:0000256" key="9">
    <source>
        <dbReference type="ARBA" id="ARBA00052716"/>
    </source>
</evidence>
<dbReference type="UniPathway" id="UPA00940"/>
<feature type="binding site" evidence="13">
    <location>
        <position position="255"/>
    </location>
    <ligand>
        <name>sn-glycerol 3-phosphate</name>
        <dbReference type="ChEBI" id="CHEBI:57597"/>
    </ligand>
</feature>
<feature type="binding site" evidence="16">
    <location>
        <begin position="9"/>
        <end position="14"/>
    </location>
    <ligand>
        <name>NAD(+)</name>
        <dbReference type="ChEBI" id="CHEBI:57540"/>
    </ligand>
</feature>
<evidence type="ECO:0000256" key="3">
    <source>
        <dbReference type="ARBA" id="ARBA00022857"/>
    </source>
</evidence>
<dbReference type="PANTHER" id="PTHR11728">
    <property type="entry name" value="GLYCEROL-3-PHOSPHATE DEHYDROGENASE"/>
    <property type="match status" value="1"/>
</dbReference>
<evidence type="ECO:0000256" key="2">
    <source>
        <dbReference type="ARBA" id="ARBA00022516"/>
    </source>
</evidence>
<comment type="caution">
    <text evidence="13">Lacks conserved residue(s) required for the propagation of feature annotation.</text>
</comment>
<feature type="binding site" evidence="15">
    <location>
        <begin position="254"/>
        <end position="255"/>
    </location>
    <ligand>
        <name>substrate</name>
    </ligand>
</feature>
<comment type="caution">
    <text evidence="20">The sequence shown here is derived from an EMBL/GenBank/DDBJ whole genome shotgun (WGS) entry which is preliminary data.</text>
</comment>
<keyword evidence="2 13" id="KW-0444">Lipid biosynthesis</keyword>
<evidence type="ECO:0000256" key="16">
    <source>
        <dbReference type="PIRSR" id="PIRSR000114-3"/>
    </source>
</evidence>
<sequence>MYKKISIIGAGGWGTALALLLAENRTAVRLWAHNPEVTKELVSQRTNEDYLPGVRLPPNVYATGNLADTLDADLMLLVPPSKALREVCGKLAGLGLPKEAVIVSCTKGLEHDTGKLMSEIIEEILPENPVAVLSGPNHAEEVAQRIPAAGVLGSKSPELLEPLQRVFSLPTFRAYTSDDVMGIQLGGALKNIFAIGAGVSDGFNMGDNAKAGLVTRALAEMMRLGIAMGGRRETFFGLSGVGDLMVTCFSRHSRNRKVGERLGRGESPAQIQESMQMVAEGIPTALSAWQVAQKLGIEAPITYEIYSVLYENKPPHEAMWGLLGRPPKPESDRDHRQG</sequence>
<keyword evidence="5 13" id="KW-0520">NAD</keyword>
<evidence type="ECO:0000259" key="18">
    <source>
        <dbReference type="Pfam" id="PF01210"/>
    </source>
</evidence>
<evidence type="ECO:0000256" key="10">
    <source>
        <dbReference type="ARBA" id="ARBA00066687"/>
    </source>
</evidence>
<evidence type="ECO:0000256" key="12">
    <source>
        <dbReference type="ARBA" id="ARBA00080511"/>
    </source>
</evidence>
<comment type="similarity">
    <text evidence="1 13 17">Belongs to the NAD-dependent glycerol-3-phosphate dehydrogenase family.</text>
</comment>
<evidence type="ECO:0000256" key="15">
    <source>
        <dbReference type="PIRSR" id="PIRSR000114-2"/>
    </source>
</evidence>
<accession>A0A146G5U6</accession>
<gene>
    <name evidence="13" type="primary">gpsA</name>
    <name evidence="20" type="ORF">TSACC_21558</name>
</gene>
<dbReference type="GO" id="GO:0141152">
    <property type="term" value="F:glycerol-3-phosphate dehydrogenase (NAD+) activity"/>
    <property type="evidence" value="ECO:0007669"/>
    <property type="project" value="RHEA"/>
</dbReference>
<feature type="binding site" evidence="13">
    <location>
        <position position="107"/>
    </location>
    <ligand>
        <name>NADPH</name>
        <dbReference type="ChEBI" id="CHEBI:57783"/>
    </ligand>
</feature>
<keyword evidence="3 13" id="KW-0521">NADP</keyword>
<dbReference type="InterPro" id="IPR036291">
    <property type="entry name" value="NAD(P)-bd_dom_sf"/>
</dbReference>
<feature type="binding site" evidence="13">
    <location>
        <position position="13"/>
    </location>
    <ligand>
        <name>NADPH</name>
        <dbReference type="ChEBI" id="CHEBI:57783"/>
    </ligand>
</feature>
<dbReference type="HAMAP" id="MF_00394">
    <property type="entry name" value="NAD_Glyc3P_dehydrog"/>
    <property type="match status" value="1"/>
</dbReference>
<feature type="binding site" evidence="13">
    <location>
        <position position="254"/>
    </location>
    <ligand>
        <name>NADPH</name>
        <dbReference type="ChEBI" id="CHEBI:57783"/>
    </ligand>
</feature>
<dbReference type="Gene3D" id="1.10.1040.10">
    <property type="entry name" value="N-(1-d-carboxylethyl)-l-norvaline Dehydrogenase, domain 2"/>
    <property type="match status" value="1"/>
</dbReference>
<dbReference type="InterPro" id="IPR006168">
    <property type="entry name" value="G3P_DH_NAD-dep"/>
</dbReference>
<evidence type="ECO:0000313" key="20">
    <source>
        <dbReference type="EMBL" id="GAT33149.1"/>
    </source>
</evidence>
<dbReference type="Pfam" id="PF01210">
    <property type="entry name" value="NAD_Gly3P_dh_N"/>
    <property type="match status" value="1"/>
</dbReference>
<protein>
    <recommendedName>
        <fullName evidence="11 13">Glycerol-3-phosphate dehydrogenase [NAD(P)+]</fullName>
        <ecNumber evidence="10 13">1.1.1.94</ecNumber>
    </recommendedName>
    <alternativeName>
        <fullName evidence="13">NAD(P)(+)-dependent glycerol-3-phosphate dehydrogenase</fullName>
    </alternativeName>
    <alternativeName>
        <fullName evidence="12 13">NAD(P)H-dependent dihydroxyacetone-phosphate reductase</fullName>
    </alternativeName>
</protein>
<dbReference type="AlphaFoldDB" id="A0A146G5U6"/>
<feature type="domain" description="Glycerol-3-phosphate dehydrogenase NAD-dependent C-terminal" evidence="19">
    <location>
        <begin position="179"/>
        <end position="319"/>
    </location>
</feature>
<keyword evidence="13" id="KW-0963">Cytoplasm</keyword>
<keyword evidence="21" id="KW-1185">Reference proteome</keyword>